<comment type="caution">
    <text evidence="1">The sequence shown here is derived from an EMBL/GenBank/DDBJ whole genome shotgun (WGS) entry which is preliminary data.</text>
</comment>
<sequence length="195" mass="21656">MLDNGETLIAADDLHLPTAEIVGKKWLFDGKGEFVNIAYDNNQLIGPDEFVEIEVSQARVQAKGKEVYTVFLPLWIDDVSGNIYDAELPVSANPPQVLTTGRSDFGVMSSVLGEDRSKAPFMVKGQLATYKLSWNGKFYWATRALHQDPSEEDNAFGGQLLQLGFLARLGALFKLFREQVKSDMGELSSLYNGHH</sequence>
<evidence type="ECO:0000313" key="2">
    <source>
        <dbReference type="Proteomes" id="UP000094065"/>
    </source>
</evidence>
<dbReference type="RefSeq" id="XP_018993249.1">
    <property type="nucleotide sequence ID" value="XM_019139306.1"/>
</dbReference>
<gene>
    <name evidence="1" type="ORF">L202_05098</name>
</gene>
<dbReference type="AlphaFoldDB" id="A0A1E3HNS3"/>
<dbReference type="Proteomes" id="UP000094065">
    <property type="component" value="Unassembled WGS sequence"/>
</dbReference>
<dbReference type="GeneID" id="30156407"/>
<proteinExistence type="predicted"/>
<organism evidence="1 2">
    <name type="scientific">Cryptococcus amylolentus CBS 6039</name>
    <dbReference type="NCBI Taxonomy" id="1295533"/>
    <lineage>
        <taxon>Eukaryota</taxon>
        <taxon>Fungi</taxon>
        <taxon>Dikarya</taxon>
        <taxon>Basidiomycota</taxon>
        <taxon>Agaricomycotina</taxon>
        <taxon>Tremellomycetes</taxon>
        <taxon>Tremellales</taxon>
        <taxon>Cryptococcaceae</taxon>
        <taxon>Cryptococcus</taxon>
    </lineage>
</organism>
<dbReference type="OrthoDB" id="2578283at2759"/>
<name>A0A1E3HNS3_9TREE</name>
<accession>A0A1E3HNS3</accession>
<reference evidence="1 2" key="1">
    <citation type="submission" date="2016-06" db="EMBL/GenBank/DDBJ databases">
        <title>Evolution of pathogenesis and genome organization in the Tremellales.</title>
        <authorList>
            <person name="Cuomo C."/>
            <person name="Litvintseva A."/>
            <person name="Heitman J."/>
            <person name="Chen Y."/>
            <person name="Sun S."/>
            <person name="Springer D."/>
            <person name="Dromer F."/>
            <person name="Young S."/>
            <person name="Zeng Q."/>
            <person name="Chapman S."/>
            <person name="Gujja S."/>
            <person name="Saif S."/>
            <person name="Birren B."/>
        </authorList>
    </citation>
    <scope>NUCLEOTIDE SEQUENCE [LARGE SCALE GENOMIC DNA]</scope>
    <source>
        <strain evidence="1 2">CBS 6039</strain>
    </source>
</reference>
<protein>
    <submittedName>
        <fullName evidence="1">Uncharacterized protein</fullName>
    </submittedName>
</protein>
<evidence type="ECO:0000313" key="1">
    <source>
        <dbReference type="EMBL" id="ODN78013.1"/>
    </source>
</evidence>
<keyword evidence="2" id="KW-1185">Reference proteome</keyword>
<dbReference type="EMBL" id="AWGJ01000007">
    <property type="protein sequence ID" value="ODN78013.1"/>
    <property type="molecule type" value="Genomic_DNA"/>
</dbReference>